<dbReference type="SUPFAM" id="SSF47384">
    <property type="entry name" value="Homodimeric domain of signal transducing histidine kinase"/>
    <property type="match status" value="1"/>
</dbReference>
<dbReference type="InterPro" id="IPR003661">
    <property type="entry name" value="HisK_dim/P_dom"/>
</dbReference>
<dbReference type="PANTHER" id="PTHR45528">
    <property type="entry name" value="SENSOR HISTIDINE KINASE CPXA"/>
    <property type="match status" value="1"/>
</dbReference>
<evidence type="ECO:0000313" key="17">
    <source>
        <dbReference type="EMBL" id="MCT7397472.1"/>
    </source>
</evidence>
<dbReference type="GO" id="GO:0016301">
    <property type="term" value="F:kinase activity"/>
    <property type="evidence" value="ECO:0007669"/>
    <property type="project" value="UniProtKB-KW"/>
</dbReference>
<dbReference type="Pfam" id="PF02518">
    <property type="entry name" value="HATPase_c"/>
    <property type="match status" value="1"/>
</dbReference>
<evidence type="ECO:0000256" key="10">
    <source>
        <dbReference type="ARBA" id="ARBA00022840"/>
    </source>
</evidence>
<comment type="subcellular location">
    <subcellularLocation>
        <location evidence="2">Cell membrane</location>
        <topology evidence="2">Multi-pass membrane protein</topology>
    </subcellularLocation>
</comment>
<feature type="domain" description="Histidine kinase" evidence="16">
    <location>
        <begin position="527"/>
        <end position="724"/>
    </location>
</feature>
<dbReference type="RefSeq" id="WP_260978016.1">
    <property type="nucleotide sequence ID" value="NZ_JAODBU010000001.1"/>
</dbReference>
<dbReference type="InterPro" id="IPR036890">
    <property type="entry name" value="HATPase_C_sf"/>
</dbReference>
<dbReference type="SUPFAM" id="SSF55874">
    <property type="entry name" value="ATPase domain of HSP90 chaperone/DNA topoisomerase II/histidine kinase"/>
    <property type="match status" value="1"/>
</dbReference>
<keyword evidence="14" id="KW-0175">Coiled coil</keyword>
<dbReference type="EC" id="2.7.13.3" evidence="3"/>
<keyword evidence="18" id="KW-1185">Reference proteome</keyword>
<sequence length="741" mass="85106">MKKWKTIFNVLIAIGIVGICYSSMYFEFNDKTIMSRNEAMRNYNNIVESSFSALLSDVGNIATYYDKYGKDENAVLPNSSYTIKQLIEMYDKQDISSEYNMGDYYGNSDYYDNGRYEDDNNAYSDYLEYSSDYNLQDFMDRNPEYSSTESKAIFNFFCDYSLYKYSSKYMNNIDSNVSYKISYTDVDGQHIEYNTQDAEKILTSNEYKEYFLYDQLNDIKICTLDKQFFTAEIFNSKCKTFTDYNDLYVLMAVNTTYPYDTNLSYYVKDVVTSKKEILKYNIMIVILGLSCVIAGIAGIGLAITTGKNKWKEPAYLYTIDYSWWDLVAVSGFVVTLIINAASRGFYTDEIDNVINQNILKIVLSAIIFVCSEIIVQFVMSIIRRLKAKSLIRTSLLYIVFKKSEALWTNLKTTVKVIIFMIVIITVALIDSAIYSIFYSFGLLVIALLIETVALAVVLWKFLVEYEFINEETDKIASGDTKRTINEKLFFGINRRMAHSVNSIGMGIDKAVDQNVKNERMKTDLITNVSHDIKTPLTSIINYVHLLDQEELENEKAQGYVKILEEKSNRLKILVDDLVEASKLSSGTIKLTKTKINLTELIRQSLGEYEEKFEDKKLNIVTNFPEDVVYIFADGRKMWRLLENLYGNIYKYALANTRVYIDANIVGSKVRVEVKNISESQLNFNSDQLTERFIRGDVSRSTEGSGLGLSIAQSIVENHGGTFDIILDGDLFKVIFVMDLIK</sequence>
<dbReference type="Gene3D" id="3.30.565.10">
    <property type="entry name" value="Histidine kinase-like ATPase, C-terminal domain"/>
    <property type="match status" value="1"/>
</dbReference>
<feature type="transmembrane region" description="Helical" evidence="15">
    <location>
        <begin position="416"/>
        <end position="437"/>
    </location>
</feature>
<evidence type="ECO:0000256" key="7">
    <source>
        <dbReference type="ARBA" id="ARBA00022692"/>
    </source>
</evidence>
<evidence type="ECO:0000259" key="16">
    <source>
        <dbReference type="PROSITE" id="PS50109"/>
    </source>
</evidence>
<dbReference type="Pfam" id="PF00512">
    <property type="entry name" value="HisKA"/>
    <property type="match status" value="1"/>
</dbReference>
<dbReference type="EMBL" id="JAODBU010000001">
    <property type="protein sequence ID" value="MCT7397472.1"/>
    <property type="molecule type" value="Genomic_DNA"/>
</dbReference>
<dbReference type="PROSITE" id="PS50109">
    <property type="entry name" value="HIS_KIN"/>
    <property type="match status" value="1"/>
</dbReference>
<feature type="coiled-coil region" evidence="14">
    <location>
        <begin position="546"/>
        <end position="580"/>
    </location>
</feature>
<dbReference type="SMART" id="SM00388">
    <property type="entry name" value="HisKA"/>
    <property type="match status" value="1"/>
</dbReference>
<keyword evidence="6" id="KW-0808">Transferase</keyword>
<keyword evidence="8" id="KW-0547">Nucleotide-binding</keyword>
<keyword evidence="9 17" id="KW-0418">Kinase</keyword>
<dbReference type="InterPro" id="IPR050398">
    <property type="entry name" value="HssS/ArlS-like"/>
</dbReference>
<keyword evidence="5" id="KW-0597">Phosphoprotein</keyword>
<evidence type="ECO:0000256" key="11">
    <source>
        <dbReference type="ARBA" id="ARBA00022989"/>
    </source>
</evidence>
<evidence type="ECO:0000256" key="4">
    <source>
        <dbReference type="ARBA" id="ARBA00022475"/>
    </source>
</evidence>
<dbReference type="PRINTS" id="PR00344">
    <property type="entry name" value="BCTRLSENSOR"/>
</dbReference>
<dbReference type="PANTHER" id="PTHR45528:SF1">
    <property type="entry name" value="SENSOR HISTIDINE KINASE CPXA"/>
    <property type="match status" value="1"/>
</dbReference>
<name>A0ABT2LYN5_9FIRM</name>
<keyword evidence="13 15" id="KW-0472">Membrane</keyword>
<comment type="catalytic activity">
    <reaction evidence="1">
        <text>ATP + protein L-histidine = ADP + protein N-phospho-L-histidine.</text>
        <dbReference type="EC" id="2.7.13.3"/>
    </reaction>
</comment>
<evidence type="ECO:0000256" key="9">
    <source>
        <dbReference type="ARBA" id="ARBA00022777"/>
    </source>
</evidence>
<feature type="transmembrane region" description="Helical" evidence="15">
    <location>
        <begin position="280"/>
        <end position="303"/>
    </location>
</feature>
<evidence type="ECO:0000256" key="15">
    <source>
        <dbReference type="SAM" id="Phobius"/>
    </source>
</evidence>
<keyword evidence="4" id="KW-1003">Cell membrane</keyword>
<evidence type="ECO:0000256" key="3">
    <source>
        <dbReference type="ARBA" id="ARBA00012438"/>
    </source>
</evidence>
<comment type="caution">
    <text evidence="17">The sequence shown here is derived from an EMBL/GenBank/DDBJ whole genome shotgun (WGS) entry which is preliminary data.</text>
</comment>
<feature type="transmembrane region" description="Helical" evidence="15">
    <location>
        <begin position="323"/>
        <end position="341"/>
    </location>
</feature>
<dbReference type="SMART" id="SM00387">
    <property type="entry name" value="HATPase_c"/>
    <property type="match status" value="1"/>
</dbReference>
<organism evidence="17 18">
    <name type="scientific">Eubacterium album</name>
    <dbReference type="NCBI Taxonomy" id="2978477"/>
    <lineage>
        <taxon>Bacteria</taxon>
        <taxon>Bacillati</taxon>
        <taxon>Bacillota</taxon>
        <taxon>Clostridia</taxon>
        <taxon>Eubacteriales</taxon>
        <taxon>Eubacteriaceae</taxon>
        <taxon>Eubacterium</taxon>
    </lineage>
</organism>
<protein>
    <recommendedName>
        <fullName evidence="3">histidine kinase</fullName>
        <ecNumber evidence="3">2.7.13.3</ecNumber>
    </recommendedName>
</protein>
<evidence type="ECO:0000256" key="12">
    <source>
        <dbReference type="ARBA" id="ARBA00023012"/>
    </source>
</evidence>
<evidence type="ECO:0000256" key="13">
    <source>
        <dbReference type="ARBA" id="ARBA00023136"/>
    </source>
</evidence>
<gene>
    <name evidence="17" type="ORF">N5B56_00025</name>
</gene>
<keyword evidence="10" id="KW-0067">ATP-binding</keyword>
<dbReference type="InterPro" id="IPR003594">
    <property type="entry name" value="HATPase_dom"/>
</dbReference>
<keyword evidence="11 15" id="KW-1133">Transmembrane helix</keyword>
<reference evidence="17" key="1">
    <citation type="submission" date="2022-09" db="EMBL/GenBank/DDBJ databases">
        <title>Eubacterium sp. LFL-14 isolated from human feces.</title>
        <authorList>
            <person name="Liu F."/>
        </authorList>
    </citation>
    <scope>NUCLEOTIDE SEQUENCE</scope>
    <source>
        <strain evidence="17">LFL-14</strain>
    </source>
</reference>
<evidence type="ECO:0000256" key="14">
    <source>
        <dbReference type="SAM" id="Coils"/>
    </source>
</evidence>
<dbReference type="InterPro" id="IPR005467">
    <property type="entry name" value="His_kinase_dom"/>
</dbReference>
<evidence type="ECO:0000256" key="2">
    <source>
        <dbReference type="ARBA" id="ARBA00004651"/>
    </source>
</evidence>
<feature type="transmembrane region" description="Helical" evidence="15">
    <location>
        <begin position="361"/>
        <end position="382"/>
    </location>
</feature>
<evidence type="ECO:0000256" key="6">
    <source>
        <dbReference type="ARBA" id="ARBA00022679"/>
    </source>
</evidence>
<dbReference type="Proteomes" id="UP001431199">
    <property type="component" value="Unassembled WGS sequence"/>
</dbReference>
<evidence type="ECO:0000256" key="1">
    <source>
        <dbReference type="ARBA" id="ARBA00000085"/>
    </source>
</evidence>
<evidence type="ECO:0000256" key="8">
    <source>
        <dbReference type="ARBA" id="ARBA00022741"/>
    </source>
</evidence>
<dbReference type="CDD" id="cd00082">
    <property type="entry name" value="HisKA"/>
    <property type="match status" value="1"/>
</dbReference>
<dbReference type="InterPro" id="IPR004358">
    <property type="entry name" value="Sig_transdc_His_kin-like_C"/>
</dbReference>
<proteinExistence type="predicted"/>
<dbReference type="Gene3D" id="1.10.287.130">
    <property type="match status" value="1"/>
</dbReference>
<dbReference type="InterPro" id="IPR036097">
    <property type="entry name" value="HisK_dim/P_sf"/>
</dbReference>
<evidence type="ECO:0000256" key="5">
    <source>
        <dbReference type="ARBA" id="ARBA00022553"/>
    </source>
</evidence>
<keyword evidence="7 15" id="KW-0812">Transmembrane</keyword>
<evidence type="ECO:0000313" key="18">
    <source>
        <dbReference type="Proteomes" id="UP001431199"/>
    </source>
</evidence>
<accession>A0ABT2LYN5</accession>
<keyword evidence="12" id="KW-0902">Two-component regulatory system</keyword>
<feature type="transmembrane region" description="Helical" evidence="15">
    <location>
        <begin position="7"/>
        <end position="26"/>
    </location>
</feature>
<feature type="transmembrane region" description="Helical" evidence="15">
    <location>
        <begin position="443"/>
        <end position="462"/>
    </location>
</feature>